<name>A0A504JDY3_9FLAO</name>
<proteinExistence type="predicted"/>
<sequence>MTKKEVDKLIKKESGMILLDKDSEDKFWEIVFKQISILTFIYALLRQKNDYLIVTEKRILFIIRNKIIENKILNGTERLTYNGIQPSFEITDLEQHYSFSLIKLRVSYKEAKLIRERLSKFINQK</sequence>
<organism evidence="1 2">
    <name type="scientific">Aquimarina algicola</name>
    <dbReference type="NCBI Taxonomy" id="2589995"/>
    <lineage>
        <taxon>Bacteria</taxon>
        <taxon>Pseudomonadati</taxon>
        <taxon>Bacteroidota</taxon>
        <taxon>Flavobacteriia</taxon>
        <taxon>Flavobacteriales</taxon>
        <taxon>Flavobacteriaceae</taxon>
        <taxon>Aquimarina</taxon>
    </lineage>
</organism>
<accession>A0A504JDY3</accession>
<comment type="caution">
    <text evidence="1">The sequence shown here is derived from an EMBL/GenBank/DDBJ whole genome shotgun (WGS) entry which is preliminary data.</text>
</comment>
<reference evidence="1 2" key="1">
    <citation type="submission" date="2019-06" db="EMBL/GenBank/DDBJ databases">
        <authorList>
            <person name="Meng X."/>
        </authorList>
    </citation>
    <scope>NUCLEOTIDE SEQUENCE [LARGE SCALE GENOMIC DNA]</scope>
    <source>
        <strain evidence="1 2">M625</strain>
    </source>
</reference>
<dbReference type="OrthoDB" id="1445027at2"/>
<dbReference type="EMBL" id="VFWZ01000002">
    <property type="protein sequence ID" value="TPN86852.1"/>
    <property type="molecule type" value="Genomic_DNA"/>
</dbReference>
<dbReference type="Proteomes" id="UP000315540">
    <property type="component" value="Unassembled WGS sequence"/>
</dbReference>
<dbReference type="AlphaFoldDB" id="A0A504JDY3"/>
<evidence type="ECO:0008006" key="3">
    <source>
        <dbReference type="Google" id="ProtNLM"/>
    </source>
</evidence>
<gene>
    <name evidence="1" type="ORF">FHK87_04415</name>
</gene>
<keyword evidence="2" id="KW-1185">Reference proteome</keyword>
<evidence type="ECO:0000313" key="2">
    <source>
        <dbReference type="Proteomes" id="UP000315540"/>
    </source>
</evidence>
<protein>
    <recommendedName>
        <fullName evidence="3">PH domain-containing protein</fullName>
    </recommendedName>
</protein>
<evidence type="ECO:0000313" key="1">
    <source>
        <dbReference type="EMBL" id="TPN86852.1"/>
    </source>
</evidence>
<dbReference type="RefSeq" id="WP_140590394.1">
    <property type="nucleotide sequence ID" value="NZ_VFWZ01000002.1"/>
</dbReference>